<sequence>MSIHVSSIKEEETENAEYVALNVPNHHLKVSPPIDLISEVNQIHRLGKKIEGKDRTFLVMFATHPSKRGARKHLRETFTISQELIVKLNIINHTFSSIAFTETWLITLNSDIHNIQGYWILPVMSKRDDNHWVTPALKVSIKNKNLLYIKYKRTPILYNEVKTQRLQAVRGEVEKVKEVVRVEIKRTSKGGEKEEGYGLMVYGLKKKEGRTNEEIIGGVLQLDMSREEREVVKNKRVYISIGYALLTGVGRFVEWEFIPSETDMPSSYIVLYASTRSPFPEILPFAN</sequence>
<keyword evidence="3" id="KW-1185">Reference proteome</keyword>
<dbReference type="Proteomes" id="UP000014760">
    <property type="component" value="Unassembled WGS sequence"/>
</dbReference>
<protein>
    <submittedName>
        <fullName evidence="1 2">Uncharacterized protein</fullName>
    </submittedName>
</protein>
<dbReference type="EMBL" id="AMQN01010780">
    <property type="status" value="NOT_ANNOTATED_CDS"/>
    <property type="molecule type" value="Genomic_DNA"/>
</dbReference>
<evidence type="ECO:0000313" key="1">
    <source>
        <dbReference type="EMBL" id="ELT97632.1"/>
    </source>
</evidence>
<reference evidence="1 3" key="2">
    <citation type="journal article" date="2013" name="Nature">
        <title>Insights into bilaterian evolution from three spiralian genomes.</title>
        <authorList>
            <person name="Simakov O."/>
            <person name="Marletaz F."/>
            <person name="Cho S.J."/>
            <person name="Edsinger-Gonzales E."/>
            <person name="Havlak P."/>
            <person name="Hellsten U."/>
            <person name="Kuo D.H."/>
            <person name="Larsson T."/>
            <person name="Lv J."/>
            <person name="Arendt D."/>
            <person name="Savage R."/>
            <person name="Osoegawa K."/>
            <person name="de Jong P."/>
            <person name="Grimwood J."/>
            <person name="Chapman J.A."/>
            <person name="Shapiro H."/>
            <person name="Aerts A."/>
            <person name="Otillar R.P."/>
            <person name="Terry A.Y."/>
            <person name="Boore J.L."/>
            <person name="Grigoriev I.V."/>
            <person name="Lindberg D.R."/>
            <person name="Seaver E.C."/>
            <person name="Weisblat D.A."/>
            <person name="Putnam N.H."/>
            <person name="Rokhsar D.S."/>
        </authorList>
    </citation>
    <scope>NUCLEOTIDE SEQUENCE</scope>
    <source>
        <strain evidence="1 3">I ESC-2004</strain>
    </source>
</reference>
<reference evidence="2" key="3">
    <citation type="submission" date="2015-06" db="UniProtKB">
        <authorList>
            <consortium name="EnsemblMetazoa"/>
        </authorList>
    </citation>
    <scope>IDENTIFICATION</scope>
</reference>
<proteinExistence type="predicted"/>
<dbReference type="AlphaFoldDB" id="R7TVL9"/>
<gene>
    <name evidence="1" type="ORF">CAPTEDRAFT_208950</name>
</gene>
<name>R7TVL9_CAPTE</name>
<evidence type="ECO:0000313" key="3">
    <source>
        <dbReference type="Proteomes" id="UP000014760"/>
    </source>
</evidence>
<dbReference type="EMBL" id="KB308507">
    <property type="protein sequence ID" value="ELT97632.1"/>
    <property type="molecule type" value="Genomic_DNA"/>
</dbReference>
<organism evidence="1">
    <name type="scientific">Capitella teleta</name>
    <name type="common">Polychaete worm</name>
    <dbReference type="NCBI Taxonomy" id="283909"/>
    <lineage>
        <taxon>Eukaryota</taxon>
        <taxon>Metazoa</taxon>
        <taxon>Spiralia</taxon>
        <taxon>Lophotrochozoa</taxon>
        <taxon>Annelida</taxon>
        <taxon>Polychaeta</taxon>
        <taxon>Sedentaria</taxon>
        <taxon>Scolecida</taxon>
        <taxon>Capitellidae</taxon>
        <taxon>Capitella</taxon>
    </lineage>
</organism>
<dbReference type="EnsemblMetazoa" id="CapteT208950">
    <property type="protein sequence ID" value="CapteP208950"/>
    <property type="gene ID" value="CapteG208950"/>
</dbReference>
<accession>R7TVL9</accession>
<dbReference type="EMBL" id="AMQN01010779">
    <property type="status" value="NOT_ANNOTATED_CDS"/>
    <property type="molecule type" value="Genomic_DNA"/>
</dbReference>
<dbReference type="HOGENOM" id="CLU_970590_0_0_1"/>
<evidence type="ECO:0000313" key="2">
    <source>
        <dbReference type="EnsemblMetazoa" id="CapteP208950"/>
    </source>
</evidence>
<reference evidence="3" key="1">
    <citation type="submission" date="2012-12" db="EMBL/GenBank/DDBJ databases">
        <authorList>
            <person name="Hellsten U."/>
            <person name="Grimwood J."/>
            <person name="Chapman J.A."/>
            <person name="Shapiro H."/>
            <person name="Aerts A."/>
            <person name="Otillar R.P."/>
            <person name="Terry A.Y."/>
            <person name="Boore J.L."/>
            <person name="Simakov O."/>
            <person name="Marletaz F."/>
            <person name="Cho S.-J."/>
            <person name="Edsinger-Gonzales E."/>
            <person name="Havlak P."/>
            <person name="Kuo D.-H."/>
            <person name="Larsson T."/>
            <person name="Lv J."/>
            <person name="Arendt D."/>
            <person name="Savage R."/>
            <person name="Osoegawa K."/>
            <person name="de Jong P."/>
            <person name="Lindberg D.R."/>
            <person name="Seaver E.C."/>
            <person name="Weisblat D.A."/>
            <person name="Putnam N.H."/>
            <person name="Grigoriev I.V."/>
            <person name="Rokhsar D.S."/>
        </authorList>
    </citation>
    <scope>NUCLEOTIDE SEQUENCE</scope>
    <source>
        <strain evidence="3">I ESC-2004</strain>
    </source>
</reference>